<dbReference type="Pfam" id="PF07729">
    <property type="entry name" value="FCD"/>
    <property type="match status" value="1"/>
</dbReference>
<keyword evidence="1" id="KW-0805">Transcription regulation</keyword>
<dbReference type="SMART" id="SM00345">
    <property type="entry name" value="HTH_GNTR"/>
    <property type="match status" value="1"/>
</dbReference>
<keyword evidence="3" id="KW-0804">Transcription</keyword>
<dbReference type="PANTHER" id="PTHR43537:SF45">
    <property type="entry name" value="GNTR FAMILY REGULATORY PROTEIN"/>
    <property type="match status" value="1"/>
</dbReference>
<proteinExistence type="predicted"/>
<dbReference type="InterPro" id="IPR036390">
    <property type="entry name" value="WH_DNA-bd_sf"/>
</dbReference>
<accession>A0A1G7WFS2</accession>
<dbReference type="AlphaFoldDB" id="A0A1G7WFS2"/>
<gene>
    <name evidence="5" type="ORF">SAMN05216553_110358</name>
</gene>
<feature type="domain" description="HTH gntR-type" evidence="4">
    <location>
        <begin position="11"/>
        <end position="78"/>
    </location>
</feature>
<protein>
    <submittedName>
        <fullName evidence="5">DNA-binding transcriptional regulator, GntR family</fullName>
    </submittedName>
</protein>
<evidence type="ECO:0000259" key="4">
    <source>
        <dbReference type="PROSITE" id="PS50949"/>
    </source>
</evidence>
<dbReference type="InterPro" id="IPR000524">
    <property type="entry name" value="Tscrpt_reg_HTH_GntR"/>
</dbReference>
<sequence>MPAKRSADAADQAVSRVVDGIKRMIVSGDLLPGQQIRQEQMAAVLGVSRLPVREGLRQLVADGLVAHEHNVGFAVARLSRPEFDQVYLMRRLLETEVIRGLPRPDAGQLDRIGSLAEDVERAAADLDLPRMREANSAFHQAIFEMSSLNLVVAEINRIWTWALPYHAVYLYDEAARARILTEHRDMVAALGSGDLDRLVELMDTHRAGSEAQLSLMFRAGATPRPSAG</sequence>
<dbReference type="InterPro" id="IPR011711">
    <property type="entry name" value="GntR_C"/>
</dbReference>
<keyword evidence="6" id="KW-1185">Reference proteome</keyword>
<dbReference type="InterPro" id="IPR008920">
    <property type="entry name" value="TF_FadR/GntR_C"/>
</dbReference>
<keyword evidence="2 5" id="KW-0238">DNA-binding</keyword>
<dbReference type="PROSITE" id="PS50949">
    <property type="entry name" value="HTH_GNTR"/>
    <property type="match status" value="1"/>
</dbReference>
<dbReference type="GO" id="GO:0003677">
    <property type="term" value="F:DNA binding"/>
    <property type="evidence" value="ECO:0007669"/>
    <property type="project" value="UniProtKB-KW"/>
</dbReference>
<dbReference type="SUPFAM" id="SSF46785">
    <property type="entry name" value="Winged helix' DNA-binding domain"/>
    <property type="match status" value="1"/>
</dbReference>
<dbReference type="Pfam" id="PF00392">
    <property type="entry name" value="GntR"/>
    <property type="match status" value="1"/>
</dbReference>
<name>A0A1G7WFS2_9PSEU</name>
<dbReference type="CDD" id="cd07377">
    <property type="entry name" value="WHTH_GntR"/>
    <property type="match status" value="1"/>
</dbReference>
<dbReference type="Proteomes" id="UP000199623">
    <property type="component" value="Unassembled WGS sequence"/>
</dbReference>
<dbReference type="InterPro" id="IPR036388">
    <property type="entry name" value="WH-like_DNA-bd_sf"/>
</dbReference>
<reference evidence="6" key="1">
    <citation type="submission" date="2016-10" db="EMBL/GenBank/DDBJ databases">
        <authorList>
            <person name="Varghese N."/>
            <person name="Submissions S."/>
        </authorList>
    </citation>
    <scope>NUCLEOTIDE SEQUENCE [LARGE SCALE GENOMIC DNA]</scope>
    <source>
        <strain evidence="6">CGMCC 4.3506</strain>
    </source>
</reference>
<evidence type="ECO:0000313" key="5">
    <source>
        <dbReference type="EMBL" id="SDG70833.1"/>
    </source>
</evidence>
<dbReference type="STRING" id="200378.SAMN05216553_110358"/>
<dbReference type="EMBL" id="FNCC01000010">
    <property type="protein sequence ID" value="SDG70833.1"/>
    <property type="molecule type" value="Genomic_DNA"/>
</dbReference>
<dbReference type="SMART" id="SM00895">
    <property type="entry name" value="FCD"/>
    <property type="match status" value="1"/>
</dbReference>
<dbReference type="RefSeq" id="WP_090052775.1">
    <property type="nucleotide sequence ID" value="NZ_FNCC01000010.1"/>
</dbReference>
<organism evidence="5 6">
    <name type="scientific">Lentzea fradiae</name>
    <dbReference type="NCBI Taxonomy" id="200378"/>
    <lineage>
        <taxon>Bacteria</taxon>
        <taxon>Bacillati</taxon>
        <taxon>Actinomycetota</taxon>
        <taxon>Actinomycetes</taxon>
        <taxon>Pseudonocardiales</taxon>
        <taxon>Pseudonocardiaceae</taxon>
        <taxon>Lentzea</taxon>
    </lineage>
</organism>
<evidence type="ECO:0000313" key="6">
    <source>
        <dbReference type="Proteomes" id="UP000199623"/>
    </source>
</evidence>
<dbReference type="OrthoDB" id="3367236at2"/>
<dbReference type="PANTHER" id="PTHR43537">
    <property type="entry name" value="TRANSCRIPTIONAL REGULATOR, GNTR FAMILY"/>
    <property type="match status" value="1"/>
</dbReference>
<evidence type="ECO:0000256" key="2">
    <source>
        <dbReference type="ARBA" id="ARBA00023125"/>
    </source>
</evidence>
<dbReference type="Gene3D" id="1.20.120.530">
    <property type="entry name" value="GntR ligand-binding domain-like"/>
    <property type="match status" value="1"/>
</dbReference>
<evidence type="ECO:0000256" key="3">
    <source>
        <dbReference type="ARBA" id="ARBA00023163"/>
    </source>
</evidence>
<dbReference type="SUPFAM" id="SSF48008">
    <property type="entry name" value="GntR ligand-binding domain-like"/>
    <property type="match status" value="1"/>
</dbReference>
<dbReference type="Gene3D" id="1.10.10.10">
    <property type="entry name" value="Winged helix-like DNA-binding domain superfamily/Winged helix DNA-binding domain"/>
    <property type="match status" value="1"/>
</dbReference>
<evidence type="ECO:0000256" key="1">
    <source>
        <dbReference type="ARBA" id="ARBA00023015"/>
    </source>
</evidence>
<dbReference type="GO" id="GO:0003700">
    <property type="term" value="F:DNA-binding transcription factor activity"/>
    <property type="evidence" value="ECO:0007669"/>
    <property type="project" value="InterPro"/>
</dbReference>